<feature type="region of interest" description="Disordered" evidence="1">
    <location>
        <begin position="35"/>
        <end position="58"/>
    </location>
</feature>
<protein>
    <submittedName>
        <fullName evidence="2">Uncharacterized protein</fullName>
    </submittedName>
</protein>
<organism evidence="2 3">
    <name type="scientific">Botryotinia fuckeliana (strain T4)</name>
    <name type="common">Noble rot fungus</name>
    <name type="synonym">Botrytis cinerea</name>
    <dbReference type="NCBI Taxonomy" id="999810"/>
    <lineage>
        <taxon>Eukaryota</taxon>
        <taxon>Fungi</taxon>
        <taxon>Dikarya</taxon>
        <taxon>Ascomycota</taxon>
        <taxon>Pezizomycotina</taxon>
        <taxon>Leotiomycetes</taxon>
        <taxon>Helotiales</taxon>
        <taxon>Sclerotiniaceae</taxon>
        <taxon>Botrytis</taxon>
    </lineage>
</organism>
<name>G2XRQ2_BOTF4</name>
<evidence type="ECO:0000313" key="3">
    <source>
        <dbReference type="Proteomes" id="UP000008177"/>
    </source>
</evidence>
<evidence type="ECO:0000256" key="1">
    <source>
        <dbReference type="SAM" id="MobiDB-lite"/>
    </source>
</evidence>
<dbReference type="InParanoid" id="G2XRQ2"/>
<feature type="compositionally biased region" description="Low complexity" evidence="1">
    <location>
        <begin position="49"/>
        <end position="58"/>
    </location>
</feature>
<dbReference type="EMBL" id="FQ790258">
    <property type="protein sequence ID" value="CCD43390.1"/>
    <property type="molecule type" value="Genomic_DNA"/>
</dbReference>
<dbReference type="Proteomes" id="UP000008177">
    <property type="component" value="Unplaced contigs"/>
</dbReference>
<dbReference type="HOGENOM" id="CLU_2704519_0_0_1"/>
<dbReference type="AlphaFoldDB" id="G2XRQ2"/>
<accession>G2XRQ2</accession>
<evidence type="ECO:0000313" key="2">
    <source>
        <dbReference type="EMBL" id="CCD43390.1"/>
    </source>
</evidence>
<reference evidence="3" key="1">
    <citation type="journal article" date="2011" name="PLoS Genet.">
        <title>Genomic analysis of the necrotrophic fungal pathogens Sclerotinia sclerotiorum and Botrytis cinerea.</title>
        <authorList>
            <person name="Amselem J."/>
            <person name="Cuomo C.A."/>
            <person name="van Kan J.A."/>
            <person name="Viaud M."/>
            <person name="Benito E.P."/>
            <person name="Couloux A."/>
            <person name="Coutinho P.M."/>
            <person name="de Vries R.P."/>
            <person name="Dyer P.S."/>
            <person name="Fillinger S."/>
            <person name="Fournier E."/>
            <person name="Gout L."/>
            <person name="Hahn M."/>
            <person name="Kohn L."/>
            <person name="Lapalu N."/>
            <person name="Plummer K.M."/>
            <person name="Pradier J.M."/>
            <person name="Quevillon E."/>
            <person name="Sharon A."/>
            <person name="Simon A."/>
            <person name="ten Have A."/>
            <person name="Tudzynski B."/>
            <person name="Tudzynski P."/>
            <person name="Wincker P."/>
            <person name="Andrew M."/>
            <person name="Anthouard V."/>
            <person name="Beever R.E."/>
            <person name="Beffa R."/>
            <person name="Benoit I."/>
            <person name="Bouzid O."/>
            <person name="Brault B."/>
            <person name="Chen Z."/>
            <person name="Choquer M."/>
            <person name="Collemare J."/>
            <person name="Cotton P."/>
            <person name="Danchin E.G."/>
            <person name="Da Silva C."/>
            <person name="Gautier A."/>
            <person name="Giraud C."/>
            <person name="Giraud T."/>
            <person name="Gonzalez C."/>
            <person name="Grossetete S."/>
            <person name="Guldener U."/>
            <person name="Henrissat B."/>
            <person name="Howlett B.J."/>
            <person name="Kodira C."/>
            <person name="Kretschmer M."/>
            <person name="Lappartient A."/>
            <person name="Leroch M."/>
            <person name="Levis C."/>
            <person name="Mauceli E."/>
            <person name="Neuveglise C."/>
            <person name="Oeser B."/>
            <person name="Pearson M."/>
            <person name="Poulain J."/>
            <person name="Poussereau N."/>
            <person name="Quesneville H."/>
            <person name="Rascle C."/>
            <person name="Schumacher J."/>
            <person name="Segurens B."/>
            <person name="Sexton A."/>
            <person name="Silva E."/>
            <person name="Sirven C."/>
            <person name="Soanes D.M."/>
            <person name="Talbot N.J."/>
            <person name="Templeton M."/>
            <person name="Yandava C."/>
            <person name="Yarden O."/>
            <person name="Zeng Q."/>
            <person name="Rollins J.A."/>
            <person name="Lebrun M.H."/>
            <person name="Dickman M."/>
        </authorList>
    </citation>
    <scope>NUCLEOTIDE SEQUENCE [LARGE SCALE GENOMIC DNA]</scope>
    <source>
        <strain evidence="3">T4</strain>
    </source>
</reference>
<gene>
    <name evidence="2" type="ORF">BofuT4_uP065770.1</name>
</gene>
<proteinExistence type="predicted"/>
<sequence length="73" mass="8197">MVPQATYLIGFNALSYQTKFLIELCSPHQAKRALKRKTLDPVSNDQRPTTRTNTSTNTNINIDPLACFLLSQS</sequence>